<evidence type="ECO:0000256" key="4">
    <source>
        <dbReference type="ARBA" id="ARBA00023172"/>
    </source>
</evidence>
<evidence type="ECO:0000313" key="8">
    <source>
        <dbReference type="EMBL" id="MBK5072710.1"/>
    </source>
</evidence>
<dbReference type="GO" id="GO:0015074">
    <property type="term" value="P:DNA integration"/>
    <property type="evidence" value="ECO:0007669"/>
    <property type="project" value="UniProtKB-KW"/>
</dbReference>
<evidence type="ECO:0000313" key="10">
    <source>
        <dbReference type="Proteomes" id="UP000807542"/>
    </source>
</evidence>
<feature type="domain" description="Core-binding (CB)" evidence="7">
    <location>
        <begin position="97"/>
        <end position="176"/>
    </location>
</feature>
<evidence type="ECO:0000259" key="7">
    <source>
        <dbReference type="PROSITE" id="PS51900"/>
    </source>
</evidence>
<feature type="domain" description="Tyr recombinase" evidence="6">
    <location>
        <begin position="199"/>
        <end position="376"/>
    </location>
</feature>
<evidence type="ECO:0000256" key="3">
    <source>
        <dbReference type="ARBA" id="ARBA00023125"/>
    </source>
</evidence>
<dbReference type="Pfam" id="PF00589">
    <property type="entry name" value="Phage_integrase"/>
    <property type="match status" value="1"/>
</dbReference>
<dbReference type="PROSITE" id="PS51900">
    <property type="entry name" value="CB"/>
    <property type="match status" value="1"/>
</dbReference>
<evidence type="ECO:0000259" key="6">
    <source>
        <dbReference type="PROSITE" id="PS51898"/>
    </source>
</evidence>
<dbReference type="GO" id="GO:0003677">
    <property type="term" value="F:DNA binding"/>
    <property type="evidence" value="ECO:0007669"/>
    <property type="project" value="UniProtKB-UniRule"/>
</dbReference>
<dbReference type="InterPro" id="IPR038488">
    <property type="entry name" value="Integrase_DNA-bd_sf"/>
</dbReference>
<dbReference type="InterPro" id="IPR025166">
    <property type="entry name" value="Integrase_DNA_bind_dom"/>
</dbReference>
<keyword evidence="4" id="KW-0233">DNA recombination</keyword>
<dbReference type="Gene3D" id="1.10.443.10">
    <property type="entry name" value="Intergrase catalytic core"/>
    <property type="match status" value="1"/>
</dbReference>
<dbReference type="PROSITE" id="PS51898">
    <property type="entry name" value="TYR_RECOMBINASE"/>
    <property type="match status" value="1"/>
</dbReference>
<keyword evidence="11" id="KW-1185">Reference proteome</keyword>
<dbReference type="InterPro" id="IPR002104">
    <property type="entry name" value="Integrase_catalytic"/>
</dbReference>
<dbReference type="PANTHER" id="PTHR30629:SF2">
    <property type="entry name" value="PROPHAGE INTEGRASE INTS-RELATED"/>
    <property type="match status" value="1"/>
</dbReference>
<comment type="similarity">
    <text evidence="1">Belongs to the 'phage' integrase family.</text>
</comment>
<dbReference type="InterPro" id="IPR053876">
    <property type="entry name" value="Phage_int_M"/>
</dbReference>
<dbReference type="EMBL" id="JADRCP010000001">
    <property type="protein sequence ID" value="MBK5176019.1"/>
    <property type="molecule type" value="Genomic_DNA"/>
</dbReference>
<dbReference type="GO" id="GO:0006310">
    <property type="term" value="P:DNA recombination"/>
    <property type="evidence" value="ECO:0007669"/>
    <property type="project" value="UniProtKB-KW"/>
</dbReference>
<dbReference type="Pfam" id="PF22022">
    <property type="entry name" value="Phage_int_M"/>
    <property type="match status" value="1"/>
</dbReference>
<keyword evidence="2" id="KW-0229">DNA integration</keyword>
<dbReference type="Proteomes" id="UP001296969">
    <property type="component" value="Unassembled WGS sequence"/>
</dbReference>
<dbReference type="InterPro" id="IPR011010">
    <property type="entry name" value="DNA_brk_join_enz"/>
</dbReference>
<keyword evidence="3 5" id="KW-0238">DNA-binding</keyword>
<dbReference type="Gene3D" id="3.30.160.390">
    <property type="entry name" value="Integrase, DNA-binding domain"/>
    <property type="match status" value="1"/>
</dbReference>
<comment type="caution">
    <text evidence="9">The sequence shown here is derived from an EMBL/GenBank/DDBJ whole genome shotgun (WGS) entry which is preliminary data.</text>
</comment>
<dbReference type="InterPro" id="IPR044068">
    <property type="entry name" value="CB"/>
</dbReference>
<dbReference type="Pfam" id="PF13356">
    <property type="entry name" value="Arm-DNA-bind_3"/>
    <property type="match status" value="1"/>
</dbReference>
<evidence type="ECO:0000256" key="2">
    <source>
        <dbReference type="ARBA" id="ARBA00022908"/>
    </source>
</evidence>
<dbReference type="SUPFAM" id="SSF56349">
    <property type="entry name" value="DNA breaking-rejoining enzymes"/>
    <property type="match status" value="1"/>
</dbReference>
<dbReference type="EMBL" id="JADRCQ010000001">
    <property type="protein sequence ID" value="MBK5072710.1"/>
    <property type="molecule type" value="Genomic_DNA"/>
</dbReference>
<dbReference type="InterPro" id="IPR050808">
    <property type="entry name" value="Phage_Integrase"/>
</dbReference>
<gene>
    <name evidence="9" type="ORF">I2492_06745</name>
    <name evidence="8" type="ORF">I2493_06745</name>
</gene>
<dbReference type="InterPro" id="IPR013762">
    <property type="entry name" value="Integrase-like_cat_sf"/>
</dbReference>
<evidence type="ECO:0000256" key="5">
    <source>
        <dbReference type="PROSITE-ProRule" id="PRU01248"/>
    </source>
</evidence>
<dbReference type="RefSeq" id="WP_228397741.1">
    <property type="nucleotide sequence ID" value="NZ_JADRCP010000001.1"/>
</dbReference>
<reference evidence="9 11" key="1">
    <citation type="submission" date="2020-11" db="EMBL/GenBank/DDBJ databases">
        <title>Insectihabitans protaetiae gen. nov. sp. nov. and Insectihabitans allomyrinae sp. nov., isolated from larvae of Protaetia brevitarsis seulensis and Allomyrina dichotoma, respectively.</title>
        <authorList>
            <person name="Lee S.D."/>
            <person name="Byeon Y.-S."/>
            <person name="Kim S.-M."/>
            <person name="Yang H.L."/>
            <person name="Kim I.S."/>
        </authorList>
    </citation>
    <scope>NUCLEOTIDE SEQUENCE</scope>
    <source>
        <strain evidence="9">CWB-B4</strain>
        <strain evidence="8 11">CWB-B43</strain>
    </source>
</reference>
<dbReference type="Proteomes" id="UP000807542">
    <property type="component" value="Unassembled WGS sequence"/>
</dbReference>
<dbReference type="Gene3D" id="1.10.150.130">
    <property type="match status" value="1"/>
</dbReference>
<protein>
    <submittedName>
        <fullName evidence="9">Tyrosine-type recombinase/integrase</fullName>
    </submittedName>
</protein>
<evidence type="ECO:0000313" key="9">
    <source>
        <dbReference type="EMBL" id="MBK5176019.1"/>
    </source>
</evidence>
<proteinExistence type="inferred from homology"/>
<accession>A0A9D7AHG3</accession>
<name>A0A9D7AHG3_9GAMM</name>
<dbReference type="CDD" id="cd00801">
    <property type="entry name" value="INT_P4_C"/>
    <property type="match status" value="1"/>
</dbReference>
<evidence type="ECO:0000256" key="1">
    <source>
        <dbReference type="ARBA" id="ARBA00008857"/>
    </source>
</evidence>
<dbReference type="PANTHER" id="PTHR30629">
    <property type="entry name" value="PROPHAGE INTEGRASE"/>
    <property type="match status" value="1"/>
</dbReference>
<sequence>MLTDTQCRTAKPKEKLYRLNDTNGLYLEVKPNGKKAWRYRFKINGKSSMFALGEYPLVKLVEAREKCKQARKLVSEGINPAQARQLDKIRKTNEAANTFEVIAREWLQMKDWADITKTRRLDMLERVVFPAIGKLPVKEITPHHILSILQNTAKRGAPTVAAEARRTISAIFELAVATLRADSDPVWPVRKALPANKTQHKPALTPEQIGKLLSSFDNTRCTYQVNYCMWLMWWTLARPAEVAEAEWAEFDLEKALWIIPAERMKARRDHTIPLPRQAVEMLTALKGITGNRKHLFPGRDNRHGPMTTHSLRQALKTLGWSGTYSPHATRTTGSTRLNEMGYRADAIEAQLAHADKNNVRRTYNHAIYLDERRVMMQDWADKLDGWVHNQQ</sequence>
<dbReference type="AlphaFoldDB" id="A0A9D7AHG3"/>
<organism evidence="9 10">
    <name type="scientific">Limnobaculum xujianqingii</name>
    <dbReference type="NCBI Taxonomy" id="2738837"/>
    <lineage>
        <taxon>Bacteria</taxon>
        <taxon>Pseudomonadati</taxon>
        <taxon>Pseudomonadota</taxon>
        <taxon>Gammaproteobacteria</taxon>
        <taxon>Enterobacterales</taxon>
        <taxon>Budviciaceae</taxon>
        <taxon>Limnobaculum</taxon>
    </lineage>
</organism>
<evidence type="ECO:0000313" key="11">
    <source>
        <dbReference type="Proteomes" id="UP001296969"/>
    </source>
</evidence>
<dbReference type="InterPro" id="IPR010998">
    <property type="entry name" value="Integrase_recombinase_N"/>
</dbReference>